<dbReference type="OrthoDB" id="5421765at2759"/>
<gene>
    <name evidence="7" type="ORF">F53441_9585</name>
</gene>
<evidence type="ECO:0000256" key="1">
    <source>
        <dbReference type="ARBA" id="ARBA00004167"/>
    </source>
</evidence>
<feature type="region of interest" description="Disordered" evidence="5">
    <location>
        <begin position="551"/>
        <end position="589"/>
    </location>
</feature>
<dbReference type="AlphaFoldDB" id="A0A8H4NQ22"/>
<keyword evidence="3 6" id="KW-1133">Transmembrane helix</keyword>
<dbReference type="GO" id="GO:0016020">
    <property type="term" value="C:membrane"/>
    <property type="evidence" value="ECO:0007669"/>
    <property type="project" value="UniProtKB-SubCell"/>
</dbReference>
<feature type="compositionally biased region" description="Polar residues" evidence="5">
    <location>
        <begin position="562"/>
        <end position="574"/>
    </location>
</feature>
<feature type="region of interest" description="Disordered" evidence="5">
    <location>
        <begin position="681"/>
        <end position="761"/>
    </location>
</feature>
<keyword evidence="2 6" id="KW-0812">Transmembrane</keyword>
<accession>A0A8H4NQ22</accession>
<evidence type="ECO:0000256" key="5">
    <source>
        <dbReference type="SAM" id="MobiDB-lite"/>
    </source>
</evidence>
<feature type="compositionally biased region" description="Polar residues" evidence="5">
    <location>
        <begin position="742"/>
        <end position="761"/>
    </location>
</feature>
<sequence>MTLFHYIAQRQQPPEAVPSHSSTVESSTAITNTQATVTTDPSTSIVDATRNLPTATSTSLTETKPAASTHHPSNKGLGDGPVAGIAIGCLAAGLIIGLIIGCLLGRVKSRSKHGRRRHGSEDRTQILSLHRPKDAAPVALEPGSVGKKMELENVILQPAPDQNILSDLARLEDIMRQHVETVYHSGPVDVKAATLAHALTALGISKTQSGFDAETVAGWCLQPRTRCGALQHVISHVLFSCIDWNSSGRLSLLPRPAVSFRDSIRPVGEYRDNFDASYLVMSFAWTRWRTLSALFLHSAPHERTPLEPPEPEVQDQAEAVAKALDSVLHFFVAADQESRRKQRSHLHVMIIDTAKLGYVLFSHTSDWRMAEVIPAGVLGTITYHIITLAIEAGQTNDQVRRSLELVRTCDRDLQHLIGLREEHLDILERKPIELDRINLIIEDAHMGLLEVGRIVEKCRPEANKGKIPFTRRGRWVLFDSKEFNSQVPVINGHHQAVLAEITFLRQIALHIPAPIQNQAVCMNTKLIEKRRVGIDNVGLLSSLMGSKSATRLSVSELPASPDGSTTDSRNSQSTPPSLPPKPPAYQDPNFAASSFAKHISIADIQASRGDASTIYNVLPPVPYTQSSNSIAMPSQFVQEQLFTETTSTQYRSPSLSSFSEPQSQYHWATAYPLNTPAQPIPSPSYHSTQTQWKTERTSQRENRMGHTEEGGKTEDTREVGNIISAGGEPKKTPHTGSDELETSSQATAVDSSRNWGNWNCL</sequence>
<evidence type="ECO:0000256" key="2">
    <source>
        <dbReference type="ARBA" id="ARBA00022692"/>
    </source>
</evidence>
<evidence type="ECO:0000256" key="6">
    <source>
        <dbReference type="SAM" id="Phobius"/>
    </source>
</evidence>
<feature type="compositionally biased region" description="Pro residues" evidence="5">
    <location>
        <begin position="576"/>
        <end position="585"/>
    </location>
</feature>
<proteinExistence type="predicted"/>
<dbReference type="PANTHER" id="PTHR15549">
    <property type="entry name" value="PAIRED IMMUNOGLOBULIN-LIKE TYPE 2 RECEPTOR"/>
    <property type="match status" value="1"/>
</dbReference>
<protein>
    <submittedName>
        <fullName evidence="7">Uncharacterized protein</fullName>
    </submittedName>
</protein>
<evidence type="ECO:0000313" key="7">
    <source>
        <dbReference type="EMBL" id="KAF4446804.1"/>
    </source>
</evidence>
<evidence type="ECO:0000256" key="3">
    <source>
        <dbReference type="ARBA" id="ARBA00022989"/>
    </source>
</evidence>
<comment type="subcellular location">
    <subcellularLocation>
        <location evidence="1">Membrane</location>
        <topology evidence="1">Single-pass membrane protein</topology>
    </subcellularLocation>
</comment>
<evidence type="ECO:0000313" key="8">
    <source>
        <dbReference type="Proteomes" id="UP000605986"/>
    </source>
</evidence>
<dbReference type="InterPro" id="IPR051694">
    <property type="entry name" value="Immunoregulatory_rcpt-like"/>
</dbReference>
<dbReference type="EMBL" id="JAADJG010000435">
    <property type="protein sequence ID" value="KAF4446804.1"/>
    <property type="molecule type" value="Genomic_DNA"/>
</dbReference>
<name>A0A8H4NQ22_9HYPO</name>
<feature type="compositionally biased region" description="Basic and acidic residues" evidence="5">
    <location>
        <begin position="693"/>
        <end position="718"/>
    </location>
</feature>
<keyword evidence="8" id="KW-1185">Reference proteome</keyword>
<feature type="compositionally biased region" description="Polar residues" evidence="5">
    <location>
        <begin position="52"/>
        <end position="62"/>
    </location>
</feature>
<organism evidence="7 8">
    <name type="scientific">Fusarium austroafricanum</name>
    <dbReference type="NCBI Taxonomy" id="2364996"/>
    <lineage>
        <taxon>Eukaryota</taxon>
        <taxon>Fungi</taxon>
        <taxon>Dikarya</taxon>
        <taxon>Ascomycota</taxon>
        <taxon>Pezizomycotina</taxon>
        <taxon>Sordariomycetes</taxon>
        <taxon>Hypocreomycetidae</taxon>
        <taxon>Hypocreales</taxon>
        <taxon>Nectriaceae</taxon>
        <taxon>Fusarium</taxon>
        <taxon>Fusarium concolor species complex</taxon>
    </lineage>
</organism>
<dbReference type="Proteomes" id="UP000605986">
    <property type="component" value="Unassembled WGS sequence"/>
</dbReference>
<keyword evidence="4 6" id="KW-0472">Membrane</keyword>
<feature type="transmembrane region" description="Helical" evidence="6">
    <location>
        <begin position="82"/>
        <end position="107"/>
    </location>
</feature>
<reference evidence="7" key="1">
    <citation type="submission" date="2020-01" db="EMBL/GenBank/DDBJ databases">
        <title>Identification and distribution of gene clusters putatively required for synthesis of sphingolipid metabolism inhibitors in phylogenetically diverse species of the filamentous fungus Fusarium.</title>
        <authorList>
            <person name="Kim H.-S."/>
            <person name="Busman M."/>
            <person name="Brown D.W."/>
            <person name="Divon H."/>
            <person name="Uhlig S."/>
            <person name="Proctor R.H."/>
        </authorList>
    </citation>
    <scope>NUCLEOTIDE SEQUENCE</scope>
    <source>
        <strain evidence="7">NRRL 53441</strain>
    </source>
</reference>
<comment type="caution">
    <text evidence="7">The sequence shown here is derived from an EMBL/GenBank/DDBJ whole genome shotgun (WGS) entry which is preliminary data.</text>
</comment>
<evidence type="ECO:0000256" key="4">
    <source>
        <dbReference type="ARBA" id="ARBA00023136"/>
    </source>
</evidence>
<dbReference type="GO" id="GO:0071944">
    <property type="term" value="C:cell periphery"/>
    <property type="evidence" value="ECO:0007669"/>
    <property type="project" value="UniProtKB-ARBA"/>
</dbReference>
<feature type="region of interest" description="Disordered" evidence="5">
    <location>
        <begin position="52"/>
        <end position="76"/>
    </location>
</feature>